<evidence type="ECO:0000256" key="4">
    <source>
        <dbReference type="ARBA" id="ARBA00022475"/>
    </source>
</evidence>
<dbReference type="InterPro" id="IPR003660">
    <property type="entry name" value="HAMP_dom"/>
</dbReference>
<dbReference type="Proteomes" id="UP000426246">
    <property type="component" value="Chromosome"/>
</dbReference>
<accession>A0A6B8RIN2</accession>
<feature type="transmembrane region" description="Helical" evidence="14">
    <location>
        <begin position="21"/>
        <end position="42"/>
    </location>
</feature>
<dbReference type="PRINTS" id="PR00344">
    <property type="entry name" value="BCTRLSENSOR"/>
</dbReference>
<dbReference type="GO" id="GO:0005524">
    <property type="term" value="F:ATP binding"/>
    <property type="evidence" value="ECO:0007669"/>
    <property type="project" value="UniProtKB-KW"/>
</dbReference>
<keyword evidence="13 14" id="KW-0472">Membrane</keyword>
<feature type="domain" description="HAMP" evidence="15">
    <location>
        <begin position="330"/>
        <end position="382"/>
    </location>
</feature>
<keyword evidence="8" id="KW-0547">Nucleotide-binding</keyword>
<gene>
    <name evidence="16" type="ORF">EHS13_12225</name>
</gene>
<keyword evidence="7 14" id="KW-0812">Transmembrane</keyword>
<dbReference type="Pfam" id="PF06580">
    <property type="entry name" value="His_kinase"/>
    <property type="match status" value="1"/>
</dbReference>
<keyword evidence="11 14" id="KW-1133">Transmembrane helix</keyword>
<protein>
    <recommendedName>
        <fullName evidence="3">histidine kinase</fullName>
        <ecNumber evidence="3">2.7.13.3</ecNumber>
    </recommendedName>
</protein>
<dbReference type="InterPro" id="IPR003594">
    <property type="entry name" value="HATPase_dom"/>
</dbReference>
<evidence type="ECO:0000256" key="3">
    <source>
        <dbReference type="ARBA" id="ARBA00012438"/>
    </source>
</evidence>
<dbReference type="GO" id="GO:0005886">
    <property type="term" value="C:plasma membrane"/>
    <property type="evidence" value="ECO:0007669"/>
    <property type="project" value="UniProtKB-SubCell"/>
</dbReference>
<keyword evidence="10" id="KW-0067">ATP-binding</keyword>
<evidence type="ECO:0000256" key="14">
    <source>
        <dbReference type="SAM" id="Phobius"/>
    </source>
</evidence>
<keyword evidence="9" id="KW-0418">Kinase</keyword>
<evidence type="ECO:0000256" key="13">
    <source>
        <dbReference type="ARBA" id="ARBA00023136"/>
    </source>
</evidence>
<evidence type="ECO:0000313" key="17">
    <source>
        <dbReference type="Proteomes" id="UP000426246"/>
    </source>
</evidence>
<dbReference type="GO" id="GO:0000155">
    <property type="term" value="F:phosphorelay sensor kinase activity"/>
    <property type="evidence" value="ECO:0007669"/>
    <property type="project" value="InterPro"/>
</dbReference>
<dbReference type="CDD" id="cd06225">
    <property type="entry name" value="HAMP"/>
    <property type="match status" value="1"/>
</dbReference>
<evidence type="ECO:0000256" key="8">
    <source>
        <dbReference type="ARBA" id="ARBA00022741"/>
    </source>
</evidence>
<keyword evidence="4" id="KW-1003">Cell membrane</keyword>
<evidence type="ECO:0000256" key="10">
    <source>
        <dbReference type="ARBA" id="ARBA00022840"/>
    </source>
</evidence>
<organism evidence="16 17">
    <name type="scientific">Paenibacillus psychroresistens</name>
    <dbReference type="NCBI Taxonomy" id="1778678"/>
    <lineage>
        <taxon>Bacteria</taxon>
        <taxon>Bacillati</taxon>
        <taxon>Bacillota</taxon>
        <taxon>Bacilli</taxon>
        <taxon>Bacillales</taxon>
        <taxon>Paenibacillaceae</taxon>
        <taxon>Paenibacillus</taxon>
    </lineage>
</organism>
<dbReference type="PANTHER" id="PTHR34220:SF11">
    <property type="entry name" value="SENSOR PROTEIN KINASE HPTS"/>
    <property type="match status" value="1"/>
</dbReference>
<dbReference type="AlphaFoldDB" id="A0A6B8RIN2"/>
<evidence type="ECO:0000256" key="1">
    <source>
        <dbReference type="ARBA" id="ARBA00000085"/>
    </source>
</evidence>
<dbReference type="KEGG" id="ppsc:EHS13_12225"/>
<name>A0A6B8RIN2_9BACL</name>
<sequence>MSRCLLKMSIKHNLFKTLRGKIILSLLVLIILPVIFIVYNFYISTKDIVQLQLYQVNQAAVDRKAASMDELATRIVNASNLIMNDPDMEKFLKETDDWTSNYLAFKSFTYFQTKISNVQELLFLGSDAYLTLYDNRDYMYSPLAAVKKMRPGELATEPWYQPTLQLNGYNYWSFYKTIREDDGRTQNQLVMTRQLNSDRQRGYGMIYIGIPTALFFYNDTELHNQLTSGIHSLVINEDKVMLGQVTSIGAAAESLLSHTVTGDNGIKTITLEGEEYLVNDAYIPQLSWKLVQLISQKDFVAQLSLEKNKTIIWVMVWFVLFAIAFIVLMIRFTGPFKRLVKSMNQVGKGELNTTVLIKGEDEIAILGKNFNKMVLHLQELIENLSIEQQRKQKAQFQALQAQINPHFLLNTLNSIKWMAILSGSEHVSEMISKLGKLLNFTMKNEEEFVTLREELDYLQVYMSLQEIRYHDQISIVIEVPESLMDCELLKFTLQPAIENSIIHGNRFPLQIEIHAEEKAGKLLITLQDNGVGMSEETIQLVKSQLTQPNAKYSGIGIRNVNERIKLHFGVQYGIQIFSQIDQGVRIILELPLVRREANDSNIDRR</sequence>
<dbReference type="Pfam" id="PF02518">
    <property type="entry name" value="HATPase_c"/>
    <property type="match status" value="1"/>
</dbReference>
<keyword evidence="12" id="KW-0902">Two-component regulatory system</keyword>
<dbReference type="InterPro" id="IPR004358">
    <property type="entry name" value="Sig_transdc_His_kin-like_C"/>
</dbReference>
<dbReference type="InterPro" id="IPR050640">
    <property type="entry name" value="Bact_2-comp_sensor_kinase"/>
</dbReference>
<evidence type="ECO:0000256" key="6">
    <source>
        <dbReference type="ARBA" id="ARBA00022679"/>
    </source>
</evidence>
<dbReference type="Pfam" id="PF00672">
    <property type="entry name" value="HAMP"/>
    <property type="match status" value="1"/>
</dbReference>
<dbReference type="SMART" id="SM00304">
    <property type="entry name" value="HAMP"/>
    <property type="match status" value="1"/>
</dbReference>
<keyword evidence="17" id="KW-1185">Reference proteome</keyword>
<comment type="subcellular location">
    <subcellularLocation>
        <location evidence="2">Cell membrane</location>
        <topology evidence="2">Multi-pass membrane protein</topology>
    </subcellularLocation>
</comment>
<dbReference type="Gene3D" id="3.30.565.10">
    <property type="entry name" value="Histidine kinase-like ATPase, C-terminal domain"/>
    <property type="match status" value="1"/>
</dbReference>
<evidence type="ECO:0000259" key="15">
    <source>
        <dbReference type="PROSITE" id="PS50885"/>
    </source>
</evidence>
<proteinExistence type="predicted"/>
<evidence type="ECO:0000256" key="11">
    <source>
        <dbReference type="ARBA" id="ARBA00022989"/>
    </source>
</evidence>
<evidence type="ECO:0000256" key="7">
    <source>
        <dbReference type="ARBA" id="ARBA00022692"/>
    </source>
</evidence>
<comment type="catalytic activity">
    <reaction evidence="1">
        <text>ATP + protein L-histidine = ADP + protein N-phospho-L-histidine.</text>
        <dbReference type="EC" id="2.7.13.3"/>
    </reaction>
</comment>
<dbReference type="EC" id="2.7.13.3" evidence="3"/>
<feature type="transmembrane region" description="Helical" evidence="14">
    <location>
        <begin position="311"/>
        <end position="333"/>
    </location>
</feature>
<dbReference type="Gene3D" id="6.10.340.10">
    <property type="match status" value="1"/>
</dbReference>
<reference evidence="17" key="1">
    <citation type="submission" date="2018-11" db="EMBL/GenBank/DDBJ databases">
        <title>Complete genome sequence of Paenibacillus sp. ML311-T8.</title>
        <authorList>
            <person name="Nam Y.-D."/>
            <person name="Kang J."/>
            <person name="Chung W.-H."/>
            <person name="Park Y.S."/>
        </authorList>
    </citation>
    <scope>NUCLEOTIDE SEQUENCE [LARGE SCALE GENOMIC DNA]</scope>
    <source>
        <strain evidence="17">ML311-T8</strain>
    </source>
</reference>
<dbReference type="InterPro" id="IPR010559">
    <property type="entry name" value="Sig_transdc_His_kin_internal"/>
</dbReference>
<evidence type="ECO:0000256" key="9">
    <source>
        <dbReference type="ARBA" id="ARBA00022777"/>
    </source>
</evidence>
<dbReference type="SMART" id="SM00387">
    <property type="entry name" value="HATPase_c"/>
    <property type="match status" value="1"/>
</dbReference>
<dbReference type="EMBL" id="CP034235">
    <property type="protein sequence ID" value="QGQ95594.1"/>
    <property type="molecule type" value="Genomic_DNA"/>
</dbReference>
<dbReference type="PROSITE" id="PS50885">
    <property type="entry name" value="HAMP"/>
    <property type="match status" value="1"/>
</dbReference>
<dbReference type="InterPro" id="IPR036890">
    <property type="entry name" value="HATPase_C_sf"/>
</dbReference>
<evidence type="ECO:0000313" key="16">
    <source>
        <dbReference type="EMBL" id="QGQ95594.1"/>
    </source>
</evidence>
<dbReference type="PANTHER" id="PTHR34220">
    <property type="entry name" value="SENSOR HISTIDINE KINASE YPDA"/>
    <property type="match status" value="1"/>
</dbReference>
<dbReference type="SUPFAM" id="SSF55874">
    <property type="entry name" value="ATPase domain of HSP90 chaperone/DNA topoisomerase II/histidine kinase"/>
    <property type="match status" value="1"/>
</dbReference>
<dbReference type="SUPFAM" id="SSF158472">
    <property type="entry name" value="HAMP domain-like"/>
    <property type="match status" value="1"/>
</dbReference>
<keyword evidence="5" id="KW-0597">Phosphoprotein</keyword>
<keyword evidence="6" id="KW-0808">Transferase</keyword>
<evidence type="ECO:0000256" key="12">
    <source>
        <dbReference type="ARBA" id="ARBA00023012"/>
    </source>
</evidence>
<evidence type="ECO:0000256" key="5">
    <source>
        <dbReference type="ARBA" id="ARBA00022553"/>
    </source>
</evidence>
<evidence type="ECO:0000256" key="2">
    <source>
        <dbReference type="ARBA" id="ARBA00004651"/>
    </source>
</evidence>